<evidence type="ECO:0000259" key="21">
    <source>
        <dbReference type="PROSITE" id="PS50923"/>
    </source>
</evidence>
<keyword evidence="8" id="KW-0654">Proteoglycan</keyword>
<proteinExistence type="inferred from homology"/>
<evidence type="ECO:0000256" key="6">
    <source>
        <dbReference type="ARBA" id="ARBA00022729"/>
    </source>
</evidence>
<feature type="domain" description="Ig-like" evidence="20">
    <location>
        <begin position="4"/>
        <end position="125"/>
    </location>
</feature>
<dbReference type="SUPFAM" id="SSF56436">
    <property type="entry name" value="C-type lectin-like"/>
    <property type="match status" value="5"/>
</dbReference>
<evidence type="ECO:0000259" key="20">
    <source>
        <dbReference type="PROSITE" id="PS50835"/>
    </source>
</evidence>
<keyword evidence="9 14" id="KW-1015">Disulfide bond</keyword>
<keyword evidence="5" id="KW-0479">Metal-binding</keyword>
<keyword evidence="14" id="KW-0245">EGF-like domain</keyword>
<dbReference type="PROSITE" id="PS00290">
    <property type="entry name" value="IG_MHC"/>
    <property type="match status" value="1"/>
</dbReference>
<keyword evidence="3" id="KW-0964">Secreted</keyword>
<feature type="domain" description="Link" evidence="22">
    <location>
        <begin position="233"/>
        <end position="329"/>
    </location>
</feature>
<reference evidence="23" key="3">
    <citation type="submission" date="2025-09" db="UniProtKB">
        <authorList>
            <consortium name="Ensembl"/>
        </authorList>
    </citation>
    <scope>IDENTIFICATION</scope>
</reference>
<feature type="domain" description="Link" evidence="22">
    <location>
        <begin position="448"/>
        <end position="543"/>
    </location>
</feature>
<dbReference type="CDD" id="cd00054">
    <property type="entry name" value="EGF_CA"/>
    <property type="match status" value="1"/>
</dbReference>
<feature type="disulfide bond" evidence="16">
    <location>
        <begin position="494"/>
        <end position="515"/>
    </location>
</feature>
<evidence type="ECO:0000256" key="12">
    <source>
        <dbReference type="ARBA" id="ARBA00039399"/>
    </source>
</evidence>
<dbReference type="PROSITE" id="PS01241">
    <property type="entry name" value="LINK_1"/>
    <property type="match status" value="4"/>
</dbReference>
<dbReference type="InterPro" id="IPR013106">
    <property type="entry name" value="Ig_V-set"/>
</dbReference>
<dbReference type="SMART" id="SM00181">
    <property type="entry name" value="EGF"/>
    <property type="match status" value="1"/>
</dbReference>
<dbReference type="PROSITE" id="PS50026">
    <property type="entry name" value="EGF_3"/>
    <property type="match status" value="1"/>
</dbReference>
<dbReference type="SUPFAM" id="SSF57535">
    <property type="entry name" value="Complement control module/SCR domain"/>
    <property type="match status" value="1"/>
</dbReference>
<dbReference type="GO" id="GO:0010001">
    <property type="term" value="P:glial cell differentiation"/>
    <property type="evidence" value="ECO:0007669"/>
    <property type="project" value="TreeGrafter"/>
</dbReference>
<evidence type="ECO:0000256" key="9">
    <source>
        <dbReference type="ARBA" id="ARBA00023157"/>
    </source>
</evidence>
<dbReference type="SMART" id="SM00179">
    <property type="entry name" value="EGF_CA"/>
    <property type="match status" value="1"/>
</dbReference>
<evidence type="ECO:0000256" key="14">
    <source>
        <dbReference type="PROSITE-ProRule" id="PRU00076"/>
    </source>
</evidence>
<dbReference type="SMART" id="SM00445">
    <property type="entry name" value="LINK"/>
    <property type="match status" value="4"/>
</dbReference>
<dbReference type="CDD" id="cd00033">
    <property type="entry name" value="CCP"/>
    <property type="match status" value="1"/>
</dbReference>
<comment type="caution">
    <text evidence="14">Lacks conserved residue(s) required for the propagation of feature annotation.</text>
</comment>
<dbReference type="InterPro" id="IPR033987">
    <property type="entry name" value="CSPG_CTLD"/>
</dbReference>
<evidence type="ECO:0000259" key="18">
    <source>
        <dbReference type="PROSITE" id="PS50026"/>
    </source>
</evidence>
<dbReference type="Gene3D" id="2.10.25.10">
    <property type="entry name" value="Laminin"/>
    <property type="match status" value="1"/>
</dbReference>
<keyword evidence="6" id="KW-0732">Signal</keyword>
<dbReference type="GO" id="GO:0007417">
    <property type="term" value="P:central nervous system development"/>
    <property type="evidence" value="ECO:0007669"/>
    <property type="project" value="TreeGrafter"/>
</dbReference>
<feature type="domain" description="Link" evidence="22">
    <location>
        <begin position="549"/>
        <end position="645"/>
    </location>
</feature>
<feature type="domain" description="EGF-like" evidence="18">
    <location>
        <begin position="1516"/>
        <end position="1552"/>
    </location>
</feature>
<feature type="disulfide bond" evidence="14">
    <location>
        <begin position="1542"/>
        <end position="1551"/>
    </location>
</feature>
<dbReference type="GO" id="GO:0045202">
    <property type="term" value="C:synapse"/>
    <property type="evidence" value="ECO:0007669"/>
    <property type="project" value="TreeGrafter"/>
</dbReference>
<dbReference type="Pfam" id="PF00084">
    <property type="entry name" value="Sushi"/>
    <property type="match status" value="1"/>
</dbReference>
<dbReference type="GO" id="GO:0072534">
    <property type="term" value="C:perineuronal net"/>
    <property type="evidence" value="ECO:0007669"/>
    <property type="project" value="TreeGrafter"/>
</dbReference>
<dbReference type="InterPro" id="IPR018378">
    <property type="entry name" value="C-type_lectin_CS"/>
</dbReference>
<dbReference type="SUPFAM" id="SSF48726">
    <property type="entry name" value="Immunoglobulin"/>
    <property type="match status" value="1"/>
</dbReference>
<dbReference type="InterPro" id="IPR001881">
    <property type="entry name" value="EGF-like_Ca-bd_dom"/>
</dbReference>
<comment type="subcellular location">
    <subcellularLocation>
        <location evidence="1">Secreted</location>
        <location evidence="1">Extracellular space</location>
        <location evidence="1">Extracellular matrix</location>
    </subcellularLocation>
</comment>
<keyword evidence="24" id="KW-1185">Reference proteome</keyword>
<sequence length="1770" mass="187320">MTDPEDVLSVSIPLEEPQRPLLGQTIFLPCYFEDHTIPDPGAPTIAPLAHRIKWSHVTKERATTILVALEGQVRIAEGYLDRVHLLGYPATPTDASIKLSELRSSDSGVYRCEVQHGIEDSHDITHVHVQGLVFHYRAIMGRYSLTFEKATAACAQNSAVVASAEQLQAAFDDGFHQCDAGWLSDHTVRYPIHDPRVNCYGDKEELPGVRTYGVRDLNETYDVYCFTEKMTGSVFHTTSAEKFTFSEAVVACSKRGAQLANTGQLYLAWQRGMDVCNAGWLGDRSVRYPINIRRPQCGGGLLGVRTVYLYTNQTGYPLPESHYDAFCYTAESLEVESSGFGEDGGDVLTVTKVTQTPEVFFKTTTTTTEGEAVGEVETQRPTAVDFTFTESPTQKPLPQPPNLTEVVTELIEAVTAHPGAGREIVVKGSQILVNPSPSNGVLRLSTGVVFHYRSGSSRYAFTYVEAQQACQSAGASIATPEQLQAAYEAGYHQCDAGWLMDQTVRYPIISPRDKCAGDLGEQPGVRSYGLRPADERYDVYCYIDGLKGEVFHLGSAEGFTYDRAAASCHEQGAVLASTGELYAAWKLGLNKCRPGWLMDRSVRYPINNPRSECGGGRPGVHTVYAHPNQTSFPSLDSRYDAYCFRGNRLVVINGSFYPVTVNLLIIANETGLNITDIQEAILNITSISELLRPSKTLQSHRQILTISFGPPVLPPIVVETSGSGSADFGSGSASGGHSGDFSSSGVQSGSGDQVASGDLSGSGDQVTSGGVSGSGDQVASGDLSGSGDQVTSGDLSGSGDQVTSGDLSGSGDQVTSGDLSGSGDQVTSGGASGSGDQVTSGDLSGSGDQVISGDLSGSGDQSASAELPSGAIRFKQHQNLSGRLLMKKASGIDLLFTATDSVLSGDGSFSGGPQEAGEGNTGVLRIPLFGSGSGVLSGSGDVSGSGFGSMESGSSLDTSGESGQFSGISSGFMNNQDVSGFSGFPSGFASGSGSGIFSGSGDTPILLLDGGLIDESIAVSQREQELGGGLLAFSGSGDISGSGTSSGDLSGSASGSGSEFFSGVTFVGSGFTELIGSSSGEQETSGSLLYSGEYASGSGISTFISGSGSASGIVSGFESSASGEGSVTFLREDLFTQSSGDTSRSLELGQGSVEYSGEGSGSTSALHSASEDNRMFAASGTSSGLSSADLPQVLPPSTSSEWAPTERSAGAAEALGEAVLAQVSSGAYASHSSALAPAGLAAPPTTAAPGPVGAPGIAMETHHLQGKFTLHTRLFSNLKVLPPAFTGGSNPCEPNPCGAASCSVEGNIALCQGKFPTCEMVITFVARLWGRWSLCVSVLSNFCHIFSLTVCDCFCGSPGLFFLSLLCLSSSVMHRVFVLLCPWCLAAGACVSHGRFIVRVLVRRVVAPVSCLCVGCGCLCEHAACAVRCPLSAVCMLTSAALTLNQTLICCWNRPDSPADLQRTQKVQPVSLEVAATTVVWTDVSFVWRDRAPRTAPPPPTPPAETVESPGPFLAEVDVCHSNPCLNGATCVESADSYKCLCLPSYGGRRCQIDEQQCEEGWTKFQGNCYLHFSDRETWLEAEQRCRDLNAHLASIITPEEQEFVNANAQNYQWIGLNDRTVQNDFRWTDGTPLQYENWRPNQPDNYFSSGEDCVVMIWHERGQWNDVPCNYHLPFTCKKGPASCGAPPEVENAYTFGNRREEYPVHSIIRYQCKPGFRQRHAPVVRCRVDGQWEQPQVECTDEETYSRKISRCTGHFRCNNGAFHLPSS</sequence>
<feature type="disulfide bond" evidence="16">
    <location>
        <begin position="276"/>
        <end position="297"/>
    </location>
</feature>
<feature type="compositionally biased region" description="Low complexity" evidence="17">
    <location>
        <begin position="1149"/>
        <end position="1164"/>
    </location>
</feature>
<evidence type="ECO:0000256" key="4">
    <source>
        <dbReference type="ARBA" id="ARBA00022530"/>
    </source>
</evidence>
<dbReference type="PANTHER" id="PTHR22804:SF42">
    <property type="entry name" value="AGGRECAN CORE PROTEIN"/>
    <property type="match status" value="1"/>
</dbReference>
<dbReference type="PROSITE" id="PS50923">
    <property type="entry name" value="SUSHI"/>
    <property type="match status" value="1"/>
</dbReference>
<dbReference type="InterPro" id="IPR003599">
    <property type="entry name" value="Ig_sub"/>
</dbReference>
<feature type="region of interest" description="Disordered" evidence="17">
    <location>
        <begin position="1139"/>
        <end position="1209"/>
    </location>
</feature>
<organism evidence="23 24">
    <name type="scientific">Tetraodon nigroviridis</name>
    <name type="common">Spotted green pufferfish</name>
    <name type="synonym">Chelonodon nigroviridis</name>
    <dbReference type="NCBI Taxonomy" id="99883"/>
    <lineage>
        <taxon>Eukaryota</taxon>
        <taxon>Metazoa</taxon>
        <taxon>Chordata</taxon>
        <taxon>Craniata</taxon>
        <taxon>Vertebrata</taxon>
        <taxon>Euteleostomi</taxon>
        <taxon>Actinopterygii</taxon>
        <taxon>Neopterygii</taxon>
        <taxon>Teleostei</taxon>
        <taxon>Neoteleostei</taxon>
        <taxon>Acanthomorphata</taxon>
        <taxon>Eupercaria</taxon>
        <taxon>Tetraodontiformes</taxon>
        <taxon>Tetradontoidea</taxon>
        <taxon>Tetraodontidae</taxon>
        <taxon>Tetraodon</taxon>
    </lineage>
</organism>
<feature type="domain" description="C-type lectin" evidence="19">
    <location>
        <begin position="1565"/>
        <end position="1679"/>
    </location>
</feature>
<dbReference type="Pfam" id="PF00193">
    <property type="entry name" value="Xlink"/>
    <property type="match status" value="4"/>
</dbReference>
<evidence type="ECO:0000256" key="8">
    <source>
        <dbReference type="ARBA" id="ARBA00022974"/>
    </source>
</evidence>
<dbReference type="Gene3D" id="3.10.100.10">
    <property type="entry name" value="Mannose-Binding Protein A, subunit A"/>
    <property type="match status" value="5"/>
</dbReference>
<evidence type="ECO:0000256" key="7">
    <source>
        <dbReference type="ARBA" id="ARBA00022737"/>
    </source>
</evidence>
<dbReference type="PROSITE" id="PS50963">
    <property type="entry name" value="LINK_2"/>
    <property type="match status" value="4"/>
</dbReference>
<dbReference type="Gene3D" id="2.10.70.10">
    <property type="entry name" value="Complement Module, domain 1"/>
    <property type="match status" value="1"/>
</dbReference>
<dbReference type="InterPro" id="IPR001304">
    <property type="entry name" value="C-type_lectin-like"/>
</dbReference>
<dbReference type="PRINTS" id="PR01265">
    <property type="entry name" value="LINKMODULE"/>
</dbReference>
<dbReference type="PROSITE" id="PS50041">
    <property type="entry name" value="C_TYPE_LECTIN_2"/>
    <property type="match status" value="1"/>
</dbReference>
<dbReference type="SMART" id="SM00406">
    <property type="entry name" value="IGv"/>
    <property type="match status" value="1"/>
</dbReference>
<feature type="region of interest" description="Disordered" evidence="17">
    <location>
        <begin position="723"/>
        <end position="865"/>
    </location>
</feature>
<dbReference type="GO" id="GO:0005615">
    <property type="term" value="C:extracellular space"/>
    <property type="evidence" value="ECO:0007669"/>
    <property type="project" value="TreeGrafter"/>
</dbReference>
<dbReference type="InterPro" id="IPR000436">
    <property type="entry name" value="Sushi_SCR_CCP_dom"/>
</dbReference>
<dbReference type="InterPro" id="IPR007110">
    <property type="entry name" value="Ig-like_dom"/>
</dbReference>
<dbReference type="GO" id="GO:0002052">
    <property type="term" value="P:positive regulation of neuroblast proliferation"/>
    <property type="evidence" value="ECO:0007669"/>
    <property type="project" value="TreeGrafter"/>
</dbReference>
<evidence type="ECO:0000256" key="10">
    <source>
        <dbReference type="ARBA" id="ARBA00023180"/>
    </source>
</evidence>
<evidence type="ECO:0000259" key="19">
    <source>
        <dbReference type="PROSITE" id="PS50041"/>
    </source>
</evidence>
<dbReference type="InterPro" id="IPR035976">
    <property type="entry name" value="Sushi/SCR/CCP_sf"/>
</dbReference>
<evidence type="ECO:0000256" key="2">
    <source>
        <dbReference type="ARBA" id="ARBA00006838"/>
    </source>
</evidence>
<dbReference type="InterPro" id="IPR003006">
    <property type="entry name" value="Ig/MHC_CS"/>
</dbReference>
<dbReference type="Pfam" id="PF00059">
    <property type="entry name" value="Lectin_C"/>
    <property type="match status" value="1"/>
</dbReference>
<evidence type="ECO:0000256" key="15">
    <source>
        <dbReference type="PROSITE-ProRule" id="PRU00302"/>
    </source>
</evidence>
<feature type="disulfide bond" evidence="15">
    <location>
        <begin position="1685"/>
        <end position="1728"/>
    </location>
</feature>
<dbReference type="InterPro" id="IPR000742">
    <property type="entry name" value="EGF"/>
</dbReference>
<dbReference type="PROSITE" id="PS50835">
    <property type="entry name" value="IG_LIKE"/>
    <property type="match status" value="1"/>
</dbReference>
<evidence type="ECO:0000256" key="13">
    <source>
        <dbReference type="ARBA" id="ARBA00042947"/>
    </source>
</evidence>
<dbReference type="SMART" id="SM00409">
    <property type="entry name" value="IG"/>
    <property type="match status" value="1"/>
</dbReference>
<dbReference type="GO" id="GO:0001501">
    <property type="term" value="P:skeletal system development"/>
    <property type="evidence" value="ECO:0007669"/>
    <property type="project" value="TreeGrafter"/>
</dbReference>
<evidence type="ECO:0000313" key="24">
    <source>
        <dbReference type="Proteomes" id="UP000007303"/>
    </source>
</evidence>
<keyword evidence="11" id="KW-0393">Immunoglobulin domain</keyword>
<accession>H3CE81</accession>
<keyword evidence="7" id="KW-0677">Repeat</keyword>
<evidence type="ECO:0000313" key="23">
    <source>
        <dbReference type="Ensembl" id="ENSTNIP00000006555.1"/>
    </source>
</evidence>
<dbReference type="CDD" id="cd03520">
    <property type="entry name" value="Link_domain_CSPGs_modules_2_4"/>
    <property type="match status" value="2"/>
</dbReference>
<dbReference type="InterPro" id="IPR013783">
    <property type="entry name" value="Ig-like_fold"/>
</dbReference>
<feature type="disulfide bond" evidence="16">
    <location>
        <begin position="178"/>
        <end position="199"/>
    </location>
</feature>
<keyword evidence="4" id="KW-0272">Extracellular matrix</keyword>
<dbReference type="InterPro" id="IPR000538">
    <property type="entry name" value="Link_dom"/>
</dbReference>
<feature type="compositionally biased region" description="Polar residues" evidence="17">
    <location>
        <begin position="762"/>
        <end position="777"/>
    </location>
</feature>
<dbReference type="GO" id="GO:0005540">
    <property type="term" value="F:hyaluronic acid binding"/>
    <property type="evidence" value="ECO:0007669"/>
    <property type="project" value="InterPro"/>
</dbReference>
<evidence type="ECO:0000256" key="11">
    <source>
        <dbReference type="ARBA" id="ARBA00023319"/>
    </source>
</evidence>
<dbReference type="InterPro" id="IPR016186">
    <property type="entry name" value="C-type_lectin-like/link_sf"/>
</dbReference>
<feature type="compositionally biased region" description="Polar residues" evidence="17">
    <location>
        <begin position="786"/>
        <end position="849"/>
    </location>
</feature>
<evidence type="ECO:0000256" key="16">
    <source>
        <dbReference type="PROSITE-ProRule" id="PRU00323"/>
    </source>
</evidence>
<dbReference type="GO" id="GO:0005509">
    <property type="term" value="F:calcium ion binding"/>
    <property type="evidence" value="ECO:0007669"/>
    <property type="project" value="InterPro"/>
</dbReference>
<dbReference type="GO" id="GO:0007155">
    <property type="term" value="P:cell adhesion"/>
    <property type="evidence" value="ECO:0007669"/>
    <property type="project" value="InterPro"/>
</dbReference>
<reference evidence="23" key="2">
    <citation type="submission" date="2025-08" db="UniProtKB">
        <authorList>
            <consortium name="Ensembl"/>
        </authorList>
    </citation>
    <scope>IDENTIFICATION</scope>
</reference>
<feature type="domain" description="Link" evidence="22">
    <location>
        <begin position="132"/>
        <end position="227"/>
    </location>
</feature>
<dbReference type="InterPro" id="IPR036179">
    <property type="entry name" value="Ig-like_dom_sf"/>
</dbReference>
<feature type="disulfide bond" evidence="15">
    <location>
        <begin position="1714"/>
        <end position="1741"/>
    </location>
</feature>
<dbReference type="CDD" id="cd03588">
    <property type="entry name" value="CLECT_CSPGs"/>
    <property type="match status" value="1"/>
</dbReference>
<dbReference type="Ensembl" id="ENSTNIT00000006706.1">
    <property type="protein sequence ID" value="ENSTNIP00000006555.1"/>
    <property type="gene ID" value="ENSTNIG00000003947.1"/>
</dbReference>
<evidence type="ECO:0000256" key="5">
    <source>
        <dbReference type="ARBA" id="ARBA00022723"/>
    </source>
</evidence>
<dbReference type="CDD" id="cd03517">
    <property type="entry name" value="Link_domain_CSPGs_modules_1_3"/>
    <property type="match status" value="2"/>
</dbReference>
<feature type="domain" description="Sushi" evidence="21">
    <location>
        <begin position="1683"/>
        <end position="1743"/>
    </location>
</feature>
<evidence type="ECO:0000256" key="17">
    <source>
        <dbReference type="SAM" id="MobiDB-lite"/>
    </source>
</evidence>
<dbReference type="Pfam" id="PF07686">
    <property type="entry name" value="V-set"/>
    <property type="match status" value="1"/>
</dbReference>
<dbReference type="GeneTree" id="ENSGT00940000155971"/>
<dbReference type="Proteomes" id="UP000007303">
    <property type="component" value="Unassembled WGS sequence"/>
</dbReference>
<dbReference type="Gene3D" id="2.60.40.10">
    <property type="entry name" value="Immunoglobulins"/>
    <property type="match status" value="1"/>
</dbReference>
<evidence type="ECO:0000256" key="1">
    <source>
        <dbReference type="ARBA" id="ARBA00004498"/>
    </source>
</evidence>
<dbReference type="PROSITE" id="PS00615">
    <property type="entry name" value="C_TYPE_LECTIN_1"/>
    <property type="match status" value="1"/>
</dbReference>
<dbReference type="InterPro" id="IPR050691">
    <property type="entry name" value="Hyaluronan_bind_Proteoglycan"/>
</dbReference>
<dbReference type="SMART" id="SM00034">
    <property type="entry name" value="CLECT"/>
    <property type="match status" value="1"/>
</dbReference>
<keyword evidence="15" id="KW-0768">Sushi</keyword>
<reference evidence="24" key="1">
    <citation type="journal article" date="2004" name="Nature">
        <title>Genome duplication in the teleost fish Tetraodon nigroviridis reveals the early vertebrate proto-karyotype.</title>
        <authorList>
            <person name="Jaillon O."/>
            <person name="Aury J.-M."/>
            <person name="Brunet F."/>
            <person name="Petit J.-L."/>
            <person name="Stange-Thomann N."/>
            <person name="Mauceli E."/>
            <person name="Bouneau L."/>
            <person name="Fischer C."/>
            <person name="Ozouf-Costaz C."/>
            <person name="Bernot A."/>
            <person name="Nicaud S."/>
            <person name="Jaffe D."/>
            <person name="Fisher S."/>
            <person name="Lutfalla G."/>
            <person name="Dossat C."/>
            <person name="Segurens B."/>
            <person name="Dasilva C."/>
            <person name="Salanoubat M."/>
            <person name="Levy M."/>
            <person name="Boudet N."/>
            <person name="Castellano S."/>
            <person name="Anthouard V."/>
            <person name="Jubin C."/>
            <person name="Castelli V."/>
            <person name="Katinka M."/>
            <person name="Vacherie B."/>
            <person name="Biemont C."/>
            <person name="Skalli Z."/>
            <person name="Cattolico L."/>
            <person name="Poulain J."/>
            <person name="De Berardinis V."/>
            <person name="Cruaud C."/>
            <person name="Duprat S."/>
            <person name="Brottier P."/>
            <person name="Coutanceau J.-P."/>
            <person name="Gouzy J."/>
            <person name="Parra G."/>
            <person name="Lardier G."/>
            <person name="Chapple C."/>
            <person name="McKernan K.J."/>
            <person name="McEwan P."/>
            <person name="Bosak S."/>
            <person name="Kellis M."/>
            <person name="Volff J.-N."/>
            <person name="Guigo R."/>
            <person name="Zody M.C."/>
            <person name="Mesirov J."/>
            <person name="Lindblad-Toh K."/>
            <person name="Birren B."/>
            <person name="Nusbaum C."/>
            <person name="Kahn D."/>
            <person name="Robinson-Rechavi M."/>
            <person name="Laudet V."/>
            <person name="Schachter V."/>
            <person name="Quetier F."/>
            <person name="Saurin W."/>
            <person name="Scarpelli C."/>
            <person name="Wincker P."/>
            <person name="Lander E.S."/>
            <person name="Weissenbach J."/>
            <person name="Roest Crollius H."/>
        </authorList>
    </citation>
    <scope>NUCLEOTIDE SEQUENCE [LARGE SCALE GENOMIC DNA]</scope>
</reference>
<feature type="compositionally biased region" description="Low complexity" evidence="17">
    <location>
        <begin position="739"/>
        <end position="757"/>
    </location>
</feature>
<dbReference type="InterPro" id="IPR016187">
    <property type="entry name" value="CTDL_fold"/>
</dbReference>
<dbReference type="SMART" id="SM00032">
    <property type="entry name" value="CCP"/>
    <property type="match status" value="1"/>
</dbReference>
<dbReference type="PANTHER" id="PTHR22804">
    <property type="entry name" value="AGGRECAN/VERSICAN PROTEOGLYCAN"/>
    <property type="match status" value="1"/>
</dbReference>
<evidence type="ECO:0000259" key="22">
    <source>
        <dbReference type="PROSITE" id="PS50963"/>
    </source>
</evidence>
<dbReference type="PROSITE" id="PS00022">
    <property type="entry name" value="EGF_1"/>
    <property type="match status" value="1"/>
</dbReference>
<evidence type="ECO:0000256" key="3">
    <source>
        <dbReference type="ARBA" id="ARBA00022525"/>
    </source>
</evidence>
<feature type="compositionally biased region" description="Low complexity" evidence="17">
    <location>
        <begin position="1177"/>
        <end position="1188"/>
    </location>
</feature>
<protein>
    <recommendedName>
        <fullName evidence="12">Aggrecan core protein</fullName>
    </recommendedName>
    <alternativeName>
        <fullName evidence="13">Cartilage-specific proteoglycan core protein</fullName>
    </alternativeName>
</protein>
<name>H3CE81_TETNG</name>
<comment type="similarity">
    <text evidence="2">Belongs to the aggrecan/versican proteoglycan family.</text>
</comment>
<dbReference type="Pfam" id="PF00008">
    <property type="entry name" value="EGF"/>
    <property type="match status" value="1"/>
</dbReference>
<keyword evidence="10" id="KW-0325">Glycoprotein</keyword>
<feature type="disulfide bond" evidence="16">
    <location>
        <begin position="592"/>
        <end position="613"/>
    </location>
</feature>